<dbReference type="PANTHER" id="PTHR43479:SF7">
    <property type="entry name" value="TETR-FAMILY TRANSCRIPTIONAL REGULATOR"/>
    <property type="match status" value="1"/>
</dbReference>
<dbReference type="GO" id="GO:0003677">
    <property type="term" value="F:DNA binding"/>
    <property type="evidence" value="ECO:0007669"/>
    <property type="project" value="UniProtKB-UniRule"/>
</dbReference>
<dbReference type="InterPro" id="IPR050624">
    <property type="entry name" value="HTH-type_Tx_Regulator"/>
</dbReference>
<dbReference type="PANTHER" id="PTHR43479">
    <property type="entry name" value="ACREF/ENVCD OPERON REPRESSOR-RELATED"/>
    <property type="match status" value="1"/>
</dbReference>
<proteinExistence type="predicted"/>
<dbReference type="AlphaFoldDB" id="A0A4R8A4F7"/>
<evidence type="ECO:0000256" key="2">
    <source>
        <dbReference type="PROSITE-ProRule" id="PRU00335"/>
    </source>
</evidence>
<protein>
    <submittedName>
        <fullName evidence="4">TetR family transcriptional regulator</fullName>
    </submittedName>
</protein>
<comment type="caution">
    <text evidence="4">The sequence shown here is derived from an EMBL/GenBank/DDBJ whole genome shotgun (WGS) entry which is preliminary data.</text>
</comment>
<sequence>MAGVKNNRRVQYTKHVIKEAFLSLLEQKELSKVSVKEICELADINRGTFYLHYQDTTDLFNQIEDELMESVMPILAFDGERFIHVWLSKLIHLLNQNRAVSRIILSDYQNSRLVHKVFAKVQDMALHDFQMEFNEEDPRILNLYFVFFVQGTIGTILEWLKDDHGVSEKELTDSLTDVLERMSIHDLNHL</sequence>
<dbReference type="Pfam" id="PF14278">
    <property type="entry name" value="TetR_C_8"/>
    <property type="match status" value="1"/>
</dbReference>
<dbReference type="Pfam" id="PF00440">
    <property type="entry name" value="TetR_N"/>
    <property type="match status" value="1"/>
</dbReference>
<keyword evidence="5" id="KW-1185">Reference proteome</keyword>
<accession>A0A4R8A4F7</accession>
<dbReference type="InterPro" id="IPR001647">
    <property type="entry name" value="HTH_TetR"/>
</dbReference>
<dbReference type="RefSeq" id="WP_134167984.1">
    <property type="nucleotide sequence ID" value="NZ_SODD01000004.1"/>
</dbReference>
<feature type="DNA-binding region" description="H-T-H motif" evidence="2">
    <location>
        <begin position="34"/>
        <end position="53"/>
    </location>
</feature>
<dbReference type="InterPro" id="IPR009057">
    <property type="entry name" value="Homeodomain-like_sf"/>
</dbReference>
<evidence type="ECO:0000259" key="3">
    <source>
        <dbReference type="PROSITE" id="PS50977"/>
    </source>
</evidence>
<dbReference type="Proteomes" id="UP000294743">
    <property type="component" value="Unassembled WGS sequence"/>
</dbReference>
<dbReference type="InterPro" id="IPR039532">
    <property type="entry name" value="TetR_C_Firmicutes"/>
</dbReference>
<gene>
    <name evidence="4" type="ORF">EDD63_10417</name>
</gene>
<dbReference type="OrthoDB" id="9810250at2"/>
<keyword evidence="1 2" id="KW-0238">DNA-binding</keyword>
<name>A0A4R8A4F7_9FIRM</name>
<evidence type="ECO:0000256" key="1">
    <source>
        <dbReference type="ARBA" id="ARBA00023125"/>
    </source>
</evidence>
<evidence type="ECO:0000313" key="5">
    <source>
        <dbReference type="Proteomes" id="UP000294743"/>
    </source>
</evidence>
<feature type="domain" description="HTH tetR-type" evidence="3">
    <location>
        <begin position="11"/>
        <end position="71"/>
    </location>
</feature>
<dbReference type="SUPFAM" id="SSF46689">
    <property type="entry name" value="Homeodomain-like"/>
    <property type="match status" value="1"/>
</dbReference>
<dbReference type="PROSITE" id="PS50977">
    <property type="entry name" value="HTH_TETR_2"/>
    <property type="match status" value="1"/>
</dbReference>
<dbReference type="EMBL" id="SODD01000004">
    <property type="protein sequence ID" value="TDW25490.1"/>
    <property type="molecule type" value="Genomic_DNA"/>
</dbReference>
<organism evidence="4 5">
    <name type="scientific">Breznakia blatticola</name>
    <dbReference type="NCBI Taxonomy" id="1754012"/>
    <lineage>
        <taxon>Bacteria</taxon>
        <taxon>Bacillati</taxon>
        <taxon>Bacillota</taxon>
        <taxon>Erysipelotrichia</taxon>
        <taxon>Erysipelotrichales</taxon>
        <taxon>Erysipelotrichaceae</taxon>
        <taxon>Breznakia</taxon>
    </lineage>
</organism>
<dbReference type="Gene3D" id="1.10.357.10">
    <property type="entry name" value="Tetracycline Repressor, domain 2"/>
    <property type="match status" value="1"/>
</dbReference>
<evidence type="ECO:0000313" key="4">
    <source>
        <dbReference type="EMBL" id="TDW25490.1"/>
    </source>
</evidence>
<reference evidence="4 5" key="1">
    <citation type="submission" date="2019-03" db="EMBL/GenBank/DDBJ databases">
        <title>Genomic Encyclopedia of Type Strains, Phase IV (KMG-IV): sequencing the most valuable type-strain genomes for metagenomic binning, comparative biology and taxonomic classification.</title>
        <authorList>
            <person name="Goeker M."/>
        </authorList>
    </citation>
    <scope>NUCLEOTIDE SEQUENCE [LARGE SCALE GENOMIC DNA]</scope>
    <source>
        <strain evidence="4 5">DSM 28867</strain>
    </source>
</reference>